<organism evidence="3 4">
    <name type="scientific">Rhodococcus qingshengii</name>
    <dbReference type="NCBI Taxonomy" id="334542"/>
    <lineage>
        <taxon>Bacteria</taxon>
        <taxon>Bacillati</taxon>
        <taxon>Actinomycetota</taxon>
        <taxon>Actinomycetes</taxon>
        <taxon>Mycobacteriales</taxon>
        <taxon>Nocardiaceae</taxon>
        <taxon>Rhodococcus</taxon>
        <taxon>Rhodococcus erythropolis group</taxon>
    </lineage>
</organism>
<feature type="region of interest" description="Disordered" evidence="1">
    <location>
        <begin position="35"/>
        <end position="89"/>
    </location>
</feature>
<evidence type="ECO:0000313" key="4">
    <source>
        <dbReference type="Proteomes" id="UP000230886"/>
    </source>
</evidence>
<feature type="transmembrane region" description="Helical" evidence="2">
    <location>
        <begin position="7"/>
        <end position="29"/>
    </location>
</feature>
<protein>
    <submittedName>
        <fullName evidence="3">Uncharacterized protein</fullName>
    </submittedName>
</protein>
<keyword evidence="2" id="KW-0472">Membrane</keyword>
<comment type="caution">
    <text evidence="3">The sequence shown here is derived from an EMBL/GenBank/DDBJ whole genome shotgun (WGS) entry which is preliminary data.</text>
</comment>
<gene>
    <name evidence="3" type="ORF">CHR55_25635</name>
</gene>
<keyword evidence="2" id="KW-0812">Transmembrane</keyword>
<keyword evidence="2" id="KW-1133">Transmembrane helix</keyword>
<dbReference type="AlphaFoldDB" id="A0A2A5J4F3"/>
<evidence type="ECO:0000313" key="3">
    <source>
        <dbReference type="EMBL" id="PCK24478.1"/>
    </source>
</evidence>
<evidence type="ECO:0000256" key="1">
    <source>
        <dbReference type="SAM" id="MobiDB-lite"/>
    </source>
</evidence>
<proteinExistence type="predicted"/>
<dbReference type="Proteomes" id="UP000230886">
    <property type="component" value="Unassembled WGS sequence"/>
</dbReference>
<reference evidence="3 4" key="1">
    <citation type="submission" date="2017-07" db="EMBL/GenBank/DDBJ databases">
        <title>Draft sequence of Rhodococcus enclensis 23b-28.</title>
        <authorList>
            <person name="Besaury L."/>
            <person name="Sancelme M."/>
            <person name="Amato P."/>
            <person name="Lallement A."/>
            <person name="Delort A.-M."/>
        </authorList>
    </citation>
    <scope>NUCLEOTIDE SEQUENCE [LARGE SCALE GENOMIC DNA]</scope>
    <source>
        <strain evidence="3 4">23b-28</strain>
    </source>
</reference>
<feature type="compositionally biased region" description="Basic and acidic residues" evidence="1">
    <location>
        <begin position="56"/>
        <end position="69"/>
    </location>
</feature>
<evidence type="ECO:0000256" key="2">
    <source>
        <dbReference type="SAM" id="Phobius"/>
    </source>
</evidence>
<dbReference type="EMBL" id="NOVD01000029">
    <property type="protein sequence ID" value="PCK24478.1"/>
    <property type="molecule type" value="Genomic_DNA"/>
</dbReference>
<sequence>MARWGRRIAVALAVSVAAAMVVGLLYIALGTRSIDSSSTDPTTSEQPNHDAPQTNEDFKRDSKLGRSPRETPVPGESTIGTSGGYTAGS</sequence>
<accession>A0A2A5J4F3</accession>
<feature type="compositionally biased region" description="Low complexity" evidence="1">
    <location>
        <begin position="35"/>
        <end position="44"/>
    </location>
</feature>
<name>A0A2A5J4F3_RHOSG</name>